<dbReference type="Proteomes" id="UP001345219">
    <property type="component" value="Chromosome 24"/>
</dbReference>
<evidence type="ECO:0000259" key="2">
    <source>
        <dbReference type="Pfam" id="PF00656"/>
    </source>
</evidence>
<dbReference type="InterPro" id="IPR050452">
    <property type="entry name" value="Metacaspase"/>
</dbReference>
<sequence>MERIKSFLSLKAKTRCPGSNRLINPSLEKGDFTSPPLTRNKKRLAVLVGCNYHNTQYELHRCINDVVQMREVLLSQFGFEPEDVELLTDAPGSPIVPTGKNIMAALGRMVGRAGQGDVLFFHFSGHGTRIPSPRQGRPFWQDEAIGRLISILSLVVI</sequence>
<evidence type="ECO:0000256" key="1">
    <source>
        <dbReference type="ARBA" id="ARBA00009005"/>
    </source>
</evidence>
<protein>
    <recommendedName>
        <fullName evidence="2">Peptidase C14 caspase domain-containing protein</fullName>
    </recommendedName>
</protein>
<dbReference type="PANTHER" id="PTHR48104:SF7">
    <property type="entry name" value="METACASPASE-9"/>
    <property type="match status" value="1"/>
</dbReference>
<reference evidence="3 4" key="1">
    <citation type="journal article" date="2023" name="Hortic Res">
        <title>Pangenome of water caltrop reveals structural variations and asymmetric subgenome divergence after allopolyploidization.</title>
        <authorList>
            <person name="Zhang X."/>
            <person name="Chen Y."/>
            <person name="Wang L."/>
            <person name="Yuan Y."/>
            <person name="Fang M."/>
            <person name="Shi L."/>
            <person name="Lu R."/>
            <person name="Comes H.P."/>
            <person name="Ma Y."/>
            <person name="Chen Y."/>
            <person name="Huang G."/>
            <person name="Zhou Y."/>
            <person name="Zheng Z."/>
            <person name="Qiu Y."/>
        </authorList>
    </citation>
    <scope>NUCLEOTIDE SEQUENCE [LARGE SCALE GENOMIC DNA]</scope>
    <source>
        <tissue evidence="3">Roots</tissue>
    </source>
</reference>
<keyword evidence="4" id="KW-1185">Reference proteome</keyword>
<feature type="domain" description="Peptidase C14 caspase" evidence="2">
    <location>
        <begin position="42"/>
        <end position="136"/>
    </location>
</feature>
<dbReference type="GO" id="GO:0006508">
    <property type="term" value="P:proteolysis"/>
    <property type="evidence" value="ECO:0007669"/>
    <property type="project" value="InterPro"/>
</dbReference>
<comment type="caution">
    <text evidence="3">The sequence shown here is derived from an EMBL/GenBank/DDBJ whole genome shotgun (WGS) entry which is preliminary data.</text>
</comment>
<dbReference type="SUPFAM" id="SSF52129">
    <property type="entry name" value="Caspase-like"/>
    <property type="match status" value="1"/>
</dbReference>
<organism evidence="3 4">
    <name type="scientific">Trapa incisa</name>
    <dbReference type="NCBI Taxonomy" id="236973"/>
    <lineage>
        <taxon>Eukaryota</taxon>
        <taxon>Viridiplantae</taxon>
        <taxon>Streptophyta</taxon>
        <taxon>Embryophyta</taxon>
        <taxon>Tracheophyta</taxon>
        <taxon>Spermatophyta</taxon>
        <taxon>Magnoliopsida</taxon>
        <taxon>eudicotyledons</taxon>
        <taxon>Gunneridae</taxon>
        <taxon>Pentapetalae</taxon>
        <taxon>rosids</taxon>
        <taxon>malvids</taxon>
        <taxon>Myrtales</taxon>
        <taxon>Lythraceae</taxon>
        <taxon>Trapa</taxon>
    </lineage>
</organism>
<dbReference type="GO" id="GO:0004197">
    <property type="term" value="F:cysteine-type endopeptidase activity"/>
    <property type="evidence" value="ECO:0007669"/>
    <property type="project" value="InterPro"/>
</dbReference>
<name>A0AAN7KR12_9MYRT</name>
<dbReference type="Gene3D" id="3.40.50.12660">
    <property type="match status" value="1"/>
</dbReference>
<evidence type="ECO:0000313" key="3">
    <source>
        <dbReference type="EMBL" id="KAK4770859.1"/>
    </source>
</evidence>
<gene>
    <name evidence="3" type="ORF">SAY87_031391</name>
</gene>
<dbReference type="EMBL" id="JAXIOK010000005">
    <property type="protein sequence ID" value="KAK4770859.1"/>
    <property type="molecule type" value="Genomic_DNA"/>
</dbReference>
<evidence type="ECO:0000313" key="4">
    <source>
        <dbReference type="Proteomes" id="UP001345219"/>
    </source>
</evidence>
<accession>A0AAN7KR12</accession>
<comment type="similarity">
    <text evidence="1">Belongs to the peptidase C14B family.</text>
</comment>
<dbReference type="InterPro" id="IPR011600">
    <property type="entry name" value="Pept_C14_caspase"/>
</dbReference>
<dbReference type="InterPro" id="IPR029030">
    <property type="entry name" value="Caspase-like_dom_sf"/>
</dbReference>
<dbReference type="AlphaFoldDB" id="A0AAN7KR12"/>
<dbReference type="PANTHER" id="PTHR48104">
    <property type="entry name" value="METACASPASE-4"/>
    <property type="match status" value="1"/>
</dbReference>
<dbReference type="Pfam" id="PF00656">
    <property type="entry name" value="Peptidase_C14"/>
    <property type="match status" value="1"/>
</dbReference>
<dbReference type="GO" id="GO:0005737">
    <property type="term" value="C:cytoplasm"/>
    <property type="evidence" value="ECO:0007669"/>
    <property type="project" value="TreeGrafter"/>
</dbReference>
<proteinExistence type="inferred from homology"/>